<evidence type="ECO:0000313" key="7">
    <source>
        <dbReference type="Proteomes" id="UP001154322"/>
    </source>
</evidence>
<dbReference type="EC" id="2.7.7.61" evidence="1"/>
<evidence type="ECO:0000256" key="5">
    <source>
        <dbReference type="SAM" id="MobiDB-lite"/>
    </source>
</evidence>
<evidence type="ECO:0000256" key="1">
    <source>
        <dbReference type="ARBA" id="ARBA00012524"/>
    </source>
</evidence>
<keyword evidence="6" id="KW-0456">Lyase</keyword>
<dbReference type="NCBIfam" id="NF002383">
    <property type="entry name" value="PRK01392.1"/>
    <property type="match status" value="1"/>
</dbReference>
<dbReference type="Proteomes" id="UP001154322">
    <property type="component" value="Unassembled WGS sequence"/>
</dbReference>
<comment type="caution">
    <text evidence="6">The sequence shown here is derived from an EMBL/GenBank/DDBJ whole genome shotgun (WGS) entry which is preliminary data.</text>
</comment>
<dbReference type="NCBIfam" id="TIGR03124">
    <property type="entry name" value="citrate_citX"/>
    <property type="match status" value="1"/>
</dbReference>
<evidence type="ECO:0000256" key="3">
    <source>
        <dbReference type="ARBA" id="ARBA00022695"/>
    </source>
</evidence>
<dbReference type="Pfam" id="PF03802">
    <property type="entry name" value="CitX"/>
    <property type="match status" value="1"/>
</dbReference>
<dbReference type="InterPro" id="IPR005551">
    <property type="entry name" value="CitX"/>
</dbReference>
<sequence length="204" mass="23080">MMQEVEVTLEQMLLAREDRAATQRRLLETFSLPLISFTVNIPGPRKSTSTSRQIFHEGYQSLIHRLTMNRISPVYLETYNLATGSEAFIVVDADERAVKELVITLENLHPLGRLLDMDVIGRNGTIVSREELSHPKRKCLLCEQDAHACGRSRAHSITELLHAIHKIADDYFQKEAAHARTPESSVNYMKKEGKSYGSSTSSNR</sequence>
<keyword evidence="3" id="KW-0548">Nucleotidyltransferase</keyword>
<evidence type="ECO:0000313" key="6">
    <source>
        <dbReference type="EMBL" id="CAH8244913.1"/>
    </source>
</evidence>
<dbReference type="EMBL" id="CALYLO010000002">
    <property type="protein sequence ID" value="CAH8244913.1"/>
    <property type="molecule type" value="Genomic_DNA"/>
</dbReference>
<protein>
    <recommendedName>
        <fullName evidence="1">citrate lyase holo-[acyl-carrier protein] synthase</fullName>
        <ecNumber evidence="1">2.7.7.61</ecNumber>
    </recommendedName>
</protein>
<reference evidence="6" key="1">
    <citation type="submission" date="2022-06" db="EMBL/GenBank/DDBJ databases">
        <authorList>
            <person name="Dietemann V."/>
            <person name="Ory F."/>
            <person name="Dainat B."/>
            <person name="Oberhansli S."/>
        </authorList>
    </citation>
    <scope>NUCLEOTIDE SEQUENCE</scope>
    <source>
        <strain evidence="6">Ena-SAMPLE-TAB-26-04-2022-14:26:32:270-5432</strain>
    </source>
</reference>
<name>A0ABN8U1P1_9BACL</name>
<keyword evidence="2" id="KW-0808">Transferase</keyword>
<organism evidence="6 7">
    <name type="scientific">Paenibacillus melissococcoides</name>
    <dbReference type="NCBI Taxonomy" id="2912268"/>
    <lineage>
        <taxon>Bacteria</taxon>
        <taxon>Bacillati</taxon>
        <taxon>Bacillota</taxon>
        <taxon>Bacilli</taxon>
        <taxon>Bacillales</taxon>
        <taxon>Paenibacillaceae</taxon>
        <taxon>Paenibacillus</taxon>
    </lineage>
</organism>
<feature type="region of interest" description="Disordered" evidence="5">
    <location>
        <begin position="181"/>
        <end position="204"/>
    </location>
</feature>
<accession>A0ABN8U1P1</accession>
<keyword evidence="7" id="KW-1185">Reference proteome</keyword>
<gene>
    <name evidence="6" type="primary">citX</name>
    <name evidence="6" type="ORF">WJ0W_002144</name>
</gene>
<dbReference type="RefSeq" id="WP_249725201.1">
    <property type="nucleotide sequence ID" value="NZ_AP031286.1"/>
</dbReference>
<evidence type="ECO:0000256" key="2">
    <source>
        <dbReference type="ARBA" id="ARBA00022679"/>
    </source>
</evidence>
<evidence type="ECO:0000256" key="4">
    <source>
        <dbReference type="ARBA" id="ARBA00048574"/>
    </source>
</evidence>
<dbReference type="GO" id="GO:0016829">
    <property type="term" value="F:lyase activity"/>
    <property type="evidence" value="ECO:0007669"/>
    <property type="project" value="UniProtKB-KW"/>
</dbReference>
<proteinExistence type="predicted"/>
<comment type="catalytic activity">
    <reaction evidence="4">
        <text>apo-[citrate lyase ACP] + 2'-(5''-triphospho-alpha-D-ribosyl)-3'-dephospho-CoA = holo-[citrate lyase ACP] + diphosphate</text>
        <dbReference type="Rhea" id="RHEA:16333"/>
        <dbReference type="Rhea" id="RHEA-COMP:10157"/>
        <dbReference type="Rhea" id="RHEA-COMP:10158"/>
        <dbReference type="ChEBI" id="CHEBI:29999"/>
        <dbReference type="ChEBI" id="CHEBI:33019"/>
        <dbReference type="ChEBI" id="CHEBI:61378"/>
        <dbReference type="ChEBI" id="CHEBI:82683"/>
        <dbReference type="EC" id="2.7.7.61"/>
    </reaction>
</comment>